<evidence type="ECO:0000256" key="2">
    <source>
        <dbReference type="SAM" id="MobiDB-lite"/>
    </source>
</evidence>
<dbReference type="EMBL" id="JAIKTS010000005">
    <property type="protein sequence ID" value="MCL7715701.1"/>
    <property type="molecule type" value="Genomic_DNA"/>
</dbReference>
<dbReference type="PROSITE" id="PS50122">
    <property type="entry name" value="CHEB"/>
    <property type="match status" value="1"/>
</dbReference>
<dbReference type="SUPFAM" id="SSF52738">
    <property type="entry name" value="Methylesterase CheB, C-terminal domain"/>
    <property type="match status" value="1"/>
</dbReference>
<feature type="region of interest" description="Disordered" evidence="2">
    <location>
        <begin position="124"/>
        <end position="151"/>
    </location>
</feature>
<evidence type="ECO:0000256" key="1">
    <source>
        <dbReference type="PROSITE-ProRule" id="PRU00050"/>
    </source>
</evidence>
<comment type="caution">
    <text evidence="1">Lacks conserved residue(s) required for the propagation of feature annotation.</text>
</comment>
<dbReference type="InterPro" id="IPR000673">
    <property type="entry name" value="Sig_transdc_resp-reg_Me-estase"/>
</dbReference>
<organism evidence="4 5">
    <name type="scientific">Stenotrophomonas mori</name>
    <dbReference type="NCBI Taxonomy" id="2871096"/>
    <lineage>
        <taxon>Bacteria</taxon>
        <taxon>Pseudomonadati</taxon>
        <taxon>Pseudomonadota</taxon>
        <taxon>Gammaproteobacteria</taxon>
        <taxon>Lysobacterales</taxon>
        <taxon>Lysobacteraceae</taxon>
        <taxon>Stenotrophomonas</taxon>
    </lineage>
</organism>
<feature type="compositionally biased region" description="Low complexity" evidence="2">
    <location>
        <begin position="126"/>
        <end position="143"/>
    </location>
</feature>
<keyword evidence="5" id="KW-1185">Reference proteome</keyword>
<sequence length="462" mass="48076">MTCWGSPVSANDRHQARPVALLARAGAARERLKEAVLAAGGRLVLEEDPNALQAASLQAASVELVLVALEPAVEDALERLEPVLQAPHLNLMFEEAELAARREGWDAQRWTRHLAAKLQGHDNVLPPGQEPEAPALPEQLEPGMPQRPAERHADAPLQFHLDEAEQHAGTVPNDGLYVAPAARADERPEVLSFEELLARAPVAPAPLPEPPPAATPTPAAVAPPPLPLPSGSSDAPAPARGGFQDWALLDDDAYEAPVASPSPAATPVALERLLPESLSLVELEPETRAAETGAVLLLAGIGGPDAVRRLLASLPAEFPLPVLVQMRLDGGRYANLVKQMARAATLPVALAAAGQPLAAGNVYILQEGVGVAGGEDALRFIDTTAPLLPALPAQRGAVVLLSGADTALVPDVLAFAERGGWIAGQSGEGCYDPEAANHLAAAGHPSGTPEHLAGELAQRSEQ</sequence>
<evidence type="ECO:0000313" key="4">
    <source>
        <dbReference type="EMBL" id="MCL7715701.1"/>
    </source>
</evidence>
<feature type="domain" description="CheB-type methylesterase" evidence="3">
    <location>
        <begin position="285"/>
        <end position="368"/>
    </location>
</feature>
<feature type="compositionally biased region" description="Pro residues" evidence="2">
    <location>
        <begin position="203"/>
        <end position="228"/>
    </location>
</feature>
<reference evidence="4 5" key="1">
    <citation type="submission" date="2021-08" db="EMBL/GenBank/DDBJ databases">
        <title>Novel members of of the genus Stenotrophomonas from differernt environment.</title>
        <authorList>
            <person name="Deng Y."/>
        </authorList>
    </citation>
    <scope>NUCLEOTIDE SEQUENCE [LARGE SCALE GENOMIC DNA]</scope>
    <source>
        <strain evidence="4 5">CPCC 101365</strain>
    </source>
</reference>
<feature type="region of interest" description="Disordered" evidence="2">
    <location>
        <begin position="203"/>
        <end position="237"/>
    </location>
</feature>
<accession>A0ABT0SKQ6</accession>
<evidence type="ECO:0000259" key="3">
    <source>
        <dbReference type="PROSITE" id="PS50122"/>
    </source>
</evidence>
<comment type="caution">
    <text evidence="4">The sequence shown here is derived from an EMBL/GenBank/DDBJ whole genome shotgun (WGS) entry which is preliminary data.</text>
</comment>
<evidence type="ECO:0000313" key="5">
    <source>
        <dbReference type="Proteomes" id="UP001431235"/>
    </source>
</evidence>
<protein>
    <submittedName>
        <fullName evidence="4">Chemotaxis protein</fullName>
    </submittedName>
</protein>
<name>A0ABT0SKQ6_9GAMM</name>
<dbReference type="InterPro" id="IPR035909">
    <property type="entry name" value="CheB_C"/>
</dbReference>
<dbReference type="Gene3D" id="3.40.50.180">
    <property type="entry name" value="Methylesterase CheB, C-terminal domain"/>
    <property type="match status" value="1"/>
</dbReference>
<feature type="region of interest" description="Disordered" evidence="2">
    <location>
        <begin position="440"/>
        <end position="462"/>
    </location>
</feature>
<proteinExistence type="predicted"/>
<dbReference type="Proteomes" id="UP001431235">
    <property type="component" value="Unassembled WGS sequence"/>
</dbReference>
<gene>
    <name evidence="4" type="ORF">K5L01_13735</name>
</gene>
<dbReference type="Pfam" id="PF01339">
    <property type="entry name" value="CheB_methylest"/>
    <property type="match status" value="1"/>
</dbReference>